<evidence type="ECO:0000256" key="8">
    <source>
        <dbReference type="SAM" id="MobiDB-lite"/>
    </source>
</evidence>
<evidence type="ECO:0000256" key="1">
    <source>
        <dbReference type="ARBA" id="ARBA00018517"/>
    </source>
</evidence>
<evidence type="ECO:0000256" key="3">
    <source>
        <dbReference type="ARBA" id="ARBA00047418"/>
    </source>
</evidence>
<dbReference type="PANTHER" id="PTHR14741">
    <property type="entry name" value="S-ADENOSYLMETHIONINE-DEPENDENT METHYLTRANSFERASE RELATED"/>
    <property type="match status" value="1"/>
</dbReference>
<dbReference type="Pfam" id="PF09445">
    <property type="entry name" value="Methyltransf_15"/>
    <property type="match status" value="1"/>
</dbReference>
<dbReference type="SUPFAM" id="SSF53335">
    <property type="entry name" value="S-adenosyl-L-methionine-dependent methyltransferases"/>
    <property type="match status" value="1"/>
</dbReference>
<dbReference type="GO" id="GO:0071164">
    <property type="term" value="F:RNA cap trimethylguanosine synthase activity"/>
    <property type="evidence" value="ECO:0007669"/>
    <property type="project" value="TreeGrafter"/>
</dbReference>
<organism evidence="9 10">
    <name type="scientific">Albugo candida</name>
    <dbReference type="NCBI Taxonomy" id="65357"/>
    <lineage>
        <taxon>Eukaryota</taxon>
        <taxon>Sar</taxon>
        <taxon>Stramenopiles</taxon>
        <taxon>Oomycota</taxon>
        <taxon>Peronosporomycetes</taxon>
        <taxon>Albuginales</taxon>
        <taxon>Albuginaceae</taxon>
        <taxon>Albugo</taxon>
    </lineage>
</organism>
<evidence type="ECO:0000256" key="6">
    <source>
        <dbReference type="ARBA" id="ARBA00049075"/>
    </source>
</evidence>
<accession>A0A024GJT6</accession>
<sequence>METAEDQVDNKTRISTKITSLKIAVNGKDEVRSVRKTAELSLTAVNSKLGVNSRRSARKNEMKEKRKNVARTNRNTPKKNSDAVSTSSLPRRVLAISQMLENTRIETEDEAENLVEEGVVIESSEQHSPGSSQILQLEKCFDKRDYFFGSIPYRQRQCLQMDEVAMYSVTRDTVAIEITRLITEELYSNVPVDSNGRLMATITDATACVGGNVWSFSETFAYVHAVECDPTRHGMLCHNLGILRCDHNVTCWNRNYLELMSTLQQDVVFIDPPWGGQQYREVEKLDLYLDDIPLCVICDQLRWHTKLVFVKAPINFDLVKLRMFVQSGTIKVFDQVDKKMMIIMIDYRE</sequence>
<comment type="catalytic activity">
    <reaction evidence="5">
        <text>a 5'-end (N(2),N(7)-dimethyl 5'-triphosphoguanosine)-ribonucleoside in snRNA + S-adenosyl-L-methionine = a 5'-end (N(2),N(2),N(7)-trimethyl 5'-triphosphoguanosine)-ribonucleoside in snRNA + S-adenosyl-L-homocysteine + H(+)</text>
        <dbReference type="Rhea" id="RHEA:78479"/>
        <dbReference type="Rhea" id="RHEA-COMP:19087"/>
        <dbReference type="Rhea" id="RHEA-COMP:19089"/>
        <dbReference type="ChEBI" id="CHEBI:15378"/>
        <dbReference type="ChEBI" id="CHEBI:57856"/>
        <dbReference type="ChEBI" id="CHEBI:59789"/>
        <dbReference type="ChEBI" id="CHEBI:167623"/>
        <dbReference type="ChEBI" id="CHEBI:172880"/>
    </reaction>
    <physiologicalReaction direction="left-to-right" evidence="5">
        <dbReference type="Rhea" id="RHEA:78480"/>
    </physiologicalReaction>
</comment>
<evidence type="ECO:0000313" key="10">
    <source>
        <dbReference type="Proteomes" id="UP000053237"/>
    </source>
</evidence>
<protein>
    <recommendedName>
        <fullName evidence="1">Trimethylguanosine synthase</fullName>
    </recommendedName>
    <alternativeName>
        <fullName evidence="7">Cap-specific guanine-N(2) methyltransferase</fullName>
    </alternativeName>
</protein>
<dbReference type="InParanoid" id="A0A024GJT6"/>
<comment type="catalytic activity">
    <reaction evidence="4">
        <text>a 5'-end (N(7)-methyl 5'-triphosphoguanosine)-ribonucleoside in snoRNA + S-adenosyl-L-methionine = a 5'-end (N(2),N(7)-dimethyl 5'-triphosphoguanosine)-ribonucleoside in snoRNA + S-adenosyl-L-homocysteine + H(+)</text>
        <dbReference type="Rhea" id="RHEA:78475"/>
        <dbReference type="Rhea" id="RHEA-COMP:19086"/>
        <dbReference type="Rhea" id="RHEA-COMP:19088"/>
        <dbReference type="ChEBI" id="CHEBI:15378"/>
        <dbReference type="ChEBI" id="CHEBI:57856"/>
        <dbReference type="ChEBI" id="CHEBI:59789"/>
        <dbReference type="ChEBI" id="CHEBI:156461"/>
        <dbReference type="ChEBI" id="CHEBI:172880"/>
    </reaction>
    <physiologicalReaction direction="left-to-right" evidence="4">
        <dbReference type="Rhea" id="RHEA:78476"/>
    </physiologicalReaction>
</comment>
<comment type="similarity">
    <text evidence="2">Belongs to the methyltransferase superfamily. Trimethylguanosine synthase family.</text>
</comment>
<dbReference type="GO" id="GO:0003676">
    <property type="term" value="F:nucleic acid binding"/>
    <property type="evidence" value="ECO:0007669"/>
    <property type="project" value="InterPro"/>
</dbReference>
<dbReference type="InterPro" id="IPR019012">
    <property type="entry name" value="RNA_cap_Gua-N2-MeTrfase"/>
</dbReference>
<dbReference type="PROSITE" id="PS00092">
    <property type="entry name" value="N6_MTASE"/>
    <property type="match status" value="1"/>
</dbReference>
<dbReference type="GO" id="GO:0005634">
    <property type="term" value="C:nucleus"/>
    <property type="evidence" value="ECO:0007669"/>
    <property type="project" value="TreeGrafter"/>
</dbReference>
<proteinExistence type="inferred from homology"/>
<feature type="region of interest" description="Disordered" evidence="8">
    <location>
        <begin position="52"/>
        <end position="87"/>
    </location>
</feature>
<comment type="caution">
    <text evidence="9">The sequence shown here is derived from an EMBL/GenBank/DDBJ whole genome shotgun (WGS) entry which is preliminary data.</text>
</comment>
<gene>
    <name evidence="9" type="ORF">BN9_077370</name>
</gene>
<dbReference type="InterPro" id="IPR029063">
    <property type="entry name" value="SAM-dependent_MTases_sf"/>
</dbReference>
<dbReference type="EMBL" id="CAIX01000141">
    <property type="protein sequence ID" value="CCI46782.1"/>
    <property type="molecule type" value="Genomic_DNA"/>
</dbReference>
<dbReference type="STRING" id="65357.A0A024GJT6"/>
<dbReference type="AlphaFoldDB" id="A0A024GJT6"/>
<name>A0A024GJT6_9STRA</name>
<dbReference type="Gene3D" id="3.40.50.150">
    <property type="entry name" value="Vaccinia Virus protein VP39"/>
    <property type="match status" value="1"/>
</dbReference>
<dbReference type="InterPro" id="IPR002052">
    <property type="entry name" value="DNA_methylase_N6_adenine_CS"/>
</dbReference>
<dbReference type="PANTHER" id="PTHR14741:SF32">
    <property type="entry name" value="TRIMETHYLGUANOSINE SYNTHASE"/>
    <property type="match status" value="1"/>
</dbReference>
<evidence type="ECO:0000256" key="4">
    <source>
        <dbReference type="ARBA" id="ARBA00048740"/>
    </source>
</evidence>
<dbReference type="OrthoDB" id="194443at2759"/>
<keyword evidence="10" id="KW-1185">Reference proteome</keyword>
<dbReference type="Proteomes" id="UP000053237">
    <property type="component" value="Unassembled WGS sequence"/>
</dbReference>
<evidence type="ECO:0000313" key="9">
    <source>
        <dbReference type="EMBL" id="CCI46782.1"/>
    </source>
</evidence>
<evidence type="ECO:0000256" key="7">
    <source>
        <dbReference type="ARBA" id="ARBA00049790"/>
    </source>
</evidence>
<comment type="catalytic activity">
    <reaction evidence="6">
        <text>a 5'-end (N(7)-methyl 5'-triphosphoguanosine)-ribonucleoside in snRNA + S-adenosyl-L-methionine = a 5'-end (N(2),N(7)-dimethyl 5'-triphosphoguanosine)-ribonucleoside in snRNA + S-adenosyl-L-homocysteine + H(+)</text>
        <dbReference type="Rhea" id="RHEA:78471"/>
        <dbReference type="Rhea" id="RHEA-COMP:19085"/>
        <dbReference type="Rhea" id="RHEA-COMP:19087"/>
        <dbReference type="ChEBI" id="CHEBI:15378"/>
        <dbReference type="ChEBI" id="CHEBI:57856"/>
        <dbReference type="ChEBI" id="CHEBI:59789"/>
        <dbReference type="ChEBI" id="CHEBI:156461"/>
        <dbReference type="ChEBI" id="CHEBI:172880"/>
    </reaction>
    <physiologicalReaction direction="left-to-right" evidence="6">
        <dbReference type="Rhea" id="RHEA:78472"/>
    </physiologicalReaction>
</comment>
<evidence type="ECO:0000256" key="5">
    <source>
        <dbReference type="ARBA" id="ARBA00048763"/>
    </source>
</evidence>
<reference evidence="9 10" key="1">
    <citation type="submission" date="2012-05" db="EMBL/GenBank/DDBJ databases">
        <title>Recombination and specialization in a pathogen metapopulation.</title>
        <authorList>
            <person name="Gardiner A."/>
            <person name="Kemen E."/>
            <person name="Schultz-Larsen T."/>
            <person name="MacLean D."/>
            <person name="Van Oosterhout C."/>
            <person name="Jones J.D.G."/>
        </authorList>
    </citation>
    <scope>NUCLEOTIDE SEQUENCE [LARGE SCALE GENOMIC DNA]</scope>
    <source>
        <strain evidence="9 10">Ac Nc2</strain>
    </source>
</reference>
<comment type="catalytic activity">
    <reaction evidence="3">
        <text>a 5'-end (N(2),N(7)-dimethyl 5'-triphosphoguanosine)-ribonucleoside in snoRNA + S-adenosyl-L-methionine = a 5'-end (N(2),N(2),N(7)-trimethyl 5'-triphosphoguanosine)-ribonucleoside in snoRNA + S-adenosyl-L-homocysteine + H(+)</text>
        <dbReference type="Rhea" id="RHEA:78507"/>
        <dbReference type="Rhea" id="RHEA-COMP:19088"/>
        <dbReference type="Rhea" id="RHEA-COMP:19090"/>
        <dbReference type="ChEBI" id="CHEBI:15378"/>
        <dbReference type="ChEBI" id="CHEBI:57856"/>
        <dbReference type="ChEBI" id="CHEBI:59789"/>
        <dbReference type="ChEBI" id="CHEBI:167623"/>
        <dbReference type="ChEBI" id="CHEBI:172880"/>
    </reaction>
    <physiologicalReaction direction="left-to-right" evidence="3">
        <dbReference type="Rhea" id="RHEA:78508"/>
    </physiologicalReaction>
</comment>
<evidence type="ECO:0000256" key="2">
    <source>
        <dbReference type="ARBA" id="ARBA00025783"/>
    </source>
</evidence>